<accession>A0A2U3Q569</accession>
<dbReference type="SUPFAM" id="SSF51735">
    <property type="entry name" value="NAD(P)-binding Rossmann-fold domains"/>
    <property type="match status" value="1"/>
</dbReference>
<dbReference type="Pfam" id="PF08240">
    <property type="entry name" value="ADH_N"/>
    <property type="match status" value="1"/>
</dbReference>
<dbReference type="PANTHER" id="PTHR44154:SF1">
    <property type="entry name" value="QUINONE OXIDOREDUCTASE"/>
    <property type="match status" value="1"/>
</dbReference>
<dbReference type="SMART" id="SM00829">
    <property type="entry name" value="PKS_ER"/>
    <property type="match status" value="1"/>
</dbReference>
<dbReference type="PANTHER" id="PTHR44154">
    <property type="entry name" value="QUINONE OXIDOREDUCTASE"/>
    <property type="match status" value="1"/>
</dbReference>
<protein>
    <submittedName>
        <fullName evidence="3">Zn-dependent oxidoreductase, NADPH:quinone reductase</fullName>
    </submittedName>
</protein>
<dbReference type="GO" id="GO:0016491">
    <property type="term" value="F:oxidoreductase activity"/>
    <property type="evidence" value="ECO:0007669"/>
    <property type="project" value="InterPro"/>
</dbReference>
<dbReference type="Proteomes" id="UP000246085">
    <property type="component" value="Chromosome BRAD3257"/>
</dbReference>
<gene>
    <name evidence="3" type="ORF">BRAD3257_5568</name>
</gene>
<dbReference type="KEGG" id="bvz:BRAD3257_5568"/>
<evidence type="ECO:0000313" key="4">
    <source>
        <dbReference type="Proteomes" id="UP000246085"/>
    </source>
</evidence>
<feature type="domain" description="Enoyl reductase (ER)" evidence="2">
    <location>
        <begin position="26"/>
        <end position="339"/>
    </location>
</feature>
<dbReference type="InterPro" id="IPR051603">
    <property type="entry name" value="Zinc-ADH_QOR/CCCR"/>
</dbReference>
<dbReference type="InterPro" id="IPR013149">
    <property type="entry name" value="ADH-like_C"/>
</dbReference>
<evidence type="ECO:0000259" key="2">
    <source>
        <dbReference type="SMART" id="SM00829"/>
    </source>
</evidence>
<dbReference type="Gene3D" id="3.40.50.720">
    <property type="entry name" value="NAD(P)-binding Rossmann-like Domain"/>
    <property type="match status" value="1"/>
</dbReference>
<keyword evidence="1" id="KW-0521">NADP</keyword>
<evidence type="ECO:0000313" key="3">
    <source>
        <dbReference type="EMBL" id="SPP96508.1"/>
    </source>
</evidence>
<name>A0A2U3Q569_9BRAD</name>
<reference evidence="3 4" key="1">
    <citation type="submission" date="2018-03" db="EMBL/GenBank/DDBJ databases">
        <authorList>
            <person name="Gully D."/>
        </authorList>
    </citation>
    <scope>NUCLEOTIDE SEQUENCE [LARGE SCALE GENOMIC DNA]</scope>
    <source>
        <strain evidence="3">ORS3257</strain>
    </source>
</reference>
<proteinExistence type="predicted"/>
<dbReference type="SUPFAM" id="SSF50129">
    <property type="entry name" value="GroES-like"/>
    <property type="match status" value="1"/>
</dbReference>
<evidence type="ECO:0000256" key="1">
    <source>
        <dbReference type="ARBA" id="ARBA00022857"/>
    </source>
</evidence>
<organism evidence="3 4">
    <name type="scientific">Bradyrhizobium vignae</name>
    <dbReference type="NCBI Taxonomy" id="1549949"/>
    <lineage>
        <taxon>Bacteria</taxon>
        <taxon>Pseudomonadati</taxon>
        <taxon>Pseudomonadota</taxon>
        <taxon>Alphaproteobacteria</taxon>
        <taxon>Hyphomicrobiales</taxon>
        <taxon>Nitrobacteraceae</taxon>
        <taxon>Bradyrhizobium</taxon>
    </lineage>
</organism>
<dbReference type="InterPro" id="IPR011032">
    <property type="entry name" value="GroES-like_sf"/>
</dbReference>
<dbReference type="AlphaFoldDB" id="A0A2U3Q569"/>
<dbReference type="InterPro" id="IPR013154">
    <property type="entry name" value="ADH-like_N"/>
</dbReference>
<dbReference type="EMBL" id="LS398110">
    <property type="protein sequence ID" value="SPP96508.1"/>
    <property type="molecule type" value="Genomic_DNA"/>
</dbReference>
<dbReference type="Gene3D" id="3.90.180.10">
    <property type="entry name" value="Medium-chain alcohol dehydrogenases, catalytic domain"/>
    <property type="match status" value="1"/>
</dbReference>
<dbReference type="InterPro" id="IPR036291">
    <property type="entry name" value="NAD(P)-bd_dom_sf"/>
</dbReference>
<sequence>MFIRQRKLLNSHGKKREQFMKAYVYGPDGATISEVAQPKPKGTQVLVRVRACGLNRADTGMRKGHAHGAAGGVGTVLGMEWAGEVAELGPDAEGVKVGDRIMGSGSAAFAEYTLADHGRLFHAPSNMNFEEAATLPVALATMHNAVVTVGGVQPGQAVLIQGASSGVGLMAMQIARLKGARLVIGSSTDATRRGRLKEYGADLAIDSSDPKWVDEVLKATNGEGVDLIVDQVSGKVANQNLAATKIKGRIVNVGRLGGTHADFNFDLHAARRIDYVGVTFRTRTIEEVREIFAQVRKDIWSAVESRKLQLPIDKVFSFDQIDKAFEHMDANKHLGKIVVTV</sequence>
<dbReference type="InterPro" id="IPR020843">
    <property type="entry name" value="ER"/>
</dbReference>
<dbReference type="Pfam" id="PF00107">
    <property type="entry name" value="ADH_zinc_N"/>
    <property type="match status" value="1"/>
</dbReference>